<protein>
    <submittedName>
        <fullName evidence="1">Uncharacterized protein</fullName>
    </submittedName>
</protein>
<dbReference type="KEGG" id="nmf:NMS_1650"/>
<proteinExistence type="predicted"/>
<name>W8VQG7_9FLAO</name>
<evidence type="ECO:0000313" key="1">
    <source>
        <dbReference type="EMBL" id="BAO55659.1"/>
    </source>
</evidence>
<organism evidence="1 2">
    <name type="scientific">Nonlabens marinus S1-08</name>
    <dbReference type="NCBI Taxonomy" id="1454201"/>
    <lineage>
        <taxon>Bacteria</taxon>
        <taxon>Pseudomonadati</taxon>
        <taxon>Bacteroidota</taxon>
        <taxon>Flavobacteriia</taxon>
        <taxon>Flavobacteriales</taxon>
        <taxon>Flavobacteriaceae</taxon>
        <taxon>Nonlabens</taxon>
    </lineage>
</organism>
<gene>
    <name evidence="1" type="ORF">NMS_1650</name>
</gene>
<keyword evidence="2" id="KW-1185">Reference proteome</keyword>
<evidence type="ECO:0000313" key="2">
    <source>
        <dbReference type="Proteomes" id="UP000031760"/>
    </source>
</evidence>
<dbReference type="EMBL" id="AP014548">
    <property type="protein sequence ID" value="BAO55659.1"/>
    <property type="molecule type" value="Genomic_DNA"/>
</dbReference>
<accession>W8VQG7</accession>
<dbReference type="Proteomes" id="UP000031760">
    <property type="component" value="Chromosome"/>
</dbReference>
<dbReference type="AlphaFoldDB" id="W8VQG7"/>
<sequence length="37" mass="4271">MMTNKSKSNFFIAMILFDKFAFAKANKFQHTASILMP</sequence>
<dbReference type="HOGENOM" id="CLU_3346594_0_0_10"/>
<reference evidence="1 2" key="1">
    <citation type="journal article" date="2014" name="Proc. Natl. Acad. Sci. U.S.A.">
        <title>Functional characterization of flavobacteria rhodopsins reveals a unique class of light-driven chloride pump in bacteria.</title>
        <authorList>
            <person name="Yoshizawa S."/>
            <person name="Kumagai Y."/>
            <person name="Kim H."/>
            <person name="Ogura Y."/>
            <person name="Hayashi T."/>
            <person name="Iwasaki W."/>
            <person name="DeLong E.F."/>
            <person name="Kogure K."/>
        </authorList>
    </citation>
    <scope>NUCLEOTIDE SEQUENCE [LARGE SCALE GENOMIC DNA]</scope>
    <source>
        <strain evidence="1 2">S1-08</strain>
    </source>
</reference>